<sequence length="106" mass="11168">MTTIKFEAQEGTDLHDRLSEQGINAVVIEAKGVAELSTLLVAVGGGAGIAAIVKQIAAAIRSYFQGRAELEKARRVKLSVGNVKIEVASDDVDTAMETLREALSKG</sequence>
<organism evidence="1">
    <name type="scientific">Rhizobium sp. ZPR3</name>
    <dbReference type="NCBI Taxonomy" id="3158967"/>
    <lineage>
        <taxon>Bacteria</taxon>
        <taxon>Pseudomonadati</taxon>
        <taxon>Pseudomonadota</taxon>
        <taxon>Alphaproteobacteria</taxon>
        <taxon>Hyphomicrobiales</taxon>
        <taxon>Rhizobiaceae</taxon>
        <taxon>Rhizobium/Agrobacterium group</taxon>
        <taxon>Rhizobium</taxon>
    </lineage>
</organism>
<name>A0AAU7RUP5_9HYPH</name>
<proteinExistence type="predicted"/>
<accession>A0AAU7RUP5</accession>
<dbReference type="AlphaFoldDB" id="A0AAU7RUP5"/>
<protein>
    <submittedName>
        <fullName evidence="1">Uncharacterized protein</fullName>
    </submittedName>
</protein>
<reference evidence="1" key="1">
    <citation type="submission" date="2024-06" db="EMBL/GenBank/DDBJ databases">
        <authorList>
            <person name="Li T."/>
            <person name="Gao R."/>
        </authorList>
    </citation>
    <scope>NUCLEOTIDE SEQUENCE</scope>
    <source>
        <strain evidence="1">ZPR3</strain>
    </source>
</reference>
<dbReference type="EMBL" id="CP157960">
    <property type="protein sequence ID" value="XBT93939.1"/>
    <property type="molecule type" value="Genomic_DNA"/>
</dbReference>
<gene>
    <name evidence="1" type="ORF">ABM479_05605</name>
</gene>
<evidence type="ECO:0000313" key="1">
    <source>
        <dbReference type="EMBL" id="XBT93939.1"/>
    </source>
</evidence>
<dbReference type="RefSeq" id="WP_349958055.1">
    <property type="nucleotide sequence ID" value="NZ_CP157960.1"/>
</dbReference>